<dbReference type="AlphaFoldDB" id="A0A015SK12"/>
<protein>
    <submittedName>
        <fullName evidence="4">Glycosyl hydrolases 16 family protein</fullName>
    </submittedName>
</protein>
<comment type="similarity">
    <text evidence="1">Belongs to the glycosyl hydrolase 16 family.</text>
</comment>
<dbReference type="Gene3D" id="2.60.120.200">
    <property type="match status" value="1"/>
</dbReference>
<gene>
    <name evidence="4" type="ORF">M124_3692</name>
</gene>
<proteinExistence type="inferred from homology"/>
<dbReference type="InterPro" id="IPR013320">
    <property type="entry name" value="ConA-like_dom_sf"/>
</dbReference>
<dbReference type="PATRIC" id="fig|1339315.3.peg.4335"/>
<reference evidence="4 5" key="1">
    <citation type="submission" date="2014-02" db="EMBL/GenBank/DDBJ databases">
        <authorList>
            <person name="Sears C."/>
            <person name="Carroll K."/>
            <person name="Sack B.R."/>
            <person name="Qadri F."/>
            <person name="Myers L.L."/>
            <person name="Chung G.-T."/>
            <person name="Escheverria P."/>
            <person name="Fraser C.M."/>
            <person name="Sadzewicz L."/>
            <person name="Shefchek K.A."/>
            <person name="Tallon L."/>
            <person name="Das S.P."/>
            <person name="Daugherty S."/>
            <person name="Mongodin E.F."/>
        </authorList>
    </citation>
    <scope>NUCLEOTIDE SEQUENCE [LARGE SCALE GENOMIC DNA]</scope>
    <source>
        <strain evidence="5">3988T(B)14</strain>
    </source>
</reference>
<dbReference type="GO" id="GO:0004553">
    <property type="term" value="F:hydrolase activity, hydrolyzing O-glycosyl compounds"/>
    <property type="evidence" value="ECO:0007669"/>
    <property type="project" value="InterPro"/>
</dbReference>
<dbReference type="EMBL" id="JGCY01000401">
    <property type="protein sequence ID" value="EXY72564.1"/>
    <property type="molecule type" value="Genomic_DNA"/>
</dbReference>
<name>A0A015SK12_BACFG</name>
<dbReference type="GO" id="GO:0005975">
    <property type="term" value="P:carbohydrate metabolic process"/>
    <property type="evidence" value="ECO:0007669"/>
    <property type="project" value="InterPro"/>
</dbReference>
<dbReference type="PANTHER" id="PTHR10963:SF55">
    <property type="entry name" value="GLYCOSIDE HYDROLASE FAMILY 16 PROTEIN"/>
    <property type="match status" value="1"/>
</dbReference>
<feature type="signal peptide" evidence="2">
    <location>
        <begin position="1"/>
        <end position="22"/>
    </location>
</feature>
<dbReference type="PANTHER" id="PTHR10963">
    <property type="entry name" value="GLYCOSYL HYDROLASE-RELATED"/>
    <property type="match status" value="1"/>
</dbReference>
<dbReference type="InterPro" id="IPR000757">
    <property type="entry name" value="Beta-glucanase-like"/>
</dbReference>
<dbReference type="PROSITE" id="PS51257">
    <property type="entry name" value="PROKAR_LIPOPROTEIN"/>
    <property type="match status" value="1"/>
</dbReference>
<evidence type="ECO:0000256" key="1">
    <source>
        <dbReference type="ARBA" id="ARBA00006865"/>
    </source>
</evidence>
<evidence type="ECO:0000313" key="4">
    <source>
        <dbReference type="EMBL" id="EXY72564.1"/>
    </source>
</evidence>
<evidence type="ECO:0000313" key="5">
    <source>
        <dbReference type="Proteomes" id="UP000020529"/>
    </source>
</evidence>
<dbReference type="CDD" id="cd08023">
    <property type="entry name" value="GH16_laminarinase_like"/>
    <property type="match status" value="1"/>
</dbReference>
<organism evidence="4 5">
    <name type="scientific">Bacteroides fragilis str. 3988T(B)14</name>
    <dbReference type="NCBI Taxonomy" id="1339315"/>
    <lineage>
        <taxon>Bacteria</taxon>
        <taxon>Pseudomonadati</taxon>
        <taxon>Bacteroidota</taxon>
        <taxon>Bacteroidia</taxon>
        <taxon>Bacteroidales</taxon>
        <taxon>Bacteroidaceae</taxon>
        <taxon>Bacteroides</taxon>
    </lineage>
</organism>
<sequence length="264" mass="30485">MKTKTFLALFCLLCISSGFSSCQRHSSDQWKLVWEDNFDQKTGFDPQVWSKIPRGKSDWNNYMTDFDSCFDMRDGNMVLRGIINHSQPNDTAPYLTGGIYTKGKKAFSNGRLEIRAKLNGARGEWPAIWMLPIDAPWPMGGEIDIMERLNHDTIAYQTIHTNYTHNLGIKDNPLSHSVGAINPDDYNVYSVEMYPDSIAFYINDTHTFTYPRIETDKEGQFPFDQPFYLLIDMQLGGSWVGAVDPKELPVEMYVDWVRFYQKEK</sequence>
<dbReference type="SUPFAM" id="SSF49899">
    <property type="entry name" value="Concanavalin A-like lectins/glucanases"/>
    <property type="match status" value="1"/>
</dbReference>
<evidence type="ECO:0000256" key="2">
    <source>
        <dbReference type="SAM" id="SignalP"/>
    </source>
</evidence>
<dbReference type="InterPro" id="IPR050546">
    <property type="entry name" value="Glycosyl_Hydrlase_16"/>
</dbReference>
<dbReference type="PROSITE" id="PS51762">
    <property type="entry name" value="GH16_2"/>
    <property type="match status" value="1"/>
</dbReference>
<dbReference type="RefSeq" id="WP_005814249.1">
    <property type="nucleotide sequence ID" value="NZ_JGCY01000401.1"/>
</dbReference>
<keyword evidence="2" id="KW-0732">Signal</keyword>
<dbReference type="Proteomes" id="UP000020529">
    <property type="component" value="Unassembled WGS sequence"/>
</dbReference>
<keyword evidence="4" id="KW-0378">Hydrolase</keyword>
<comment type="caution">
    <text evidence="4">The sequence shown here is derived from an EMBL/GenBank/DDBJ whole genome shotgun (WGS) entry which is preliminary data.</text>
</comment>
<feature type="chain" id="PRO_5001478396" evidence="2">
    <location>
        <begin position="23"/>
        <end position="264"/>
    </location>
</feature>
<evidence type="ECO:0000259" key="3">
    <source>
        <dbReference type="PROSITE" id="PS51762"/>
    </source>
</evidence>
<dbReference type="Pfam" id="PF00722">
    <property type="entry name" value="Glyco_hydro_16"/>
    <property type="match status" value="1"/>
</dbReference>
<feature type="domain" description="GH16" evidence="3">
    <location>
        <begin position="27"/>
        <end position="264"/>
    </location>
</feature>
<accession>A0A015SK12</accession>